<protein>
    <submittedName>
        <fullName evidence="1">13583_t:CDS:1</fullName>
    </submittedName>
</protein>
<keyword evidence="2" id="KW-1185">Reference proteome</keyword>
<evidence type="ECO:0000313" key="2">
    <source>
        <dbReference type="Proteomes" id="UP000789396"/>
    </source>
</evidence>
<comment type="caution">
    <text evidence="1">The sequence shown here is derived from an EMBL/GenBank/DDBJ whole genome shotgun (WGS) entry which is preliminary data.</text>
</comment>
<feature type="non-terminal residue" evidence="1">
    <location>
        <position position="167"/>
    </location>
</feature>
<dbReference type="AlphaFoldDB" id="A0A9N9P6K0"/>
<organism evidence="1 2">
    <name type="scientific">Racocetra fulgida</name>
    <dbReference type="NCBI Taxonomy" id="60492"/>
    <lineage>
        <taxon>Eukaryota</taxon>
        <taxon>Fungi</taxon>
        <taxon>Fungi incertae sedis</taxon>
        <taxon>Mucoromycota</taxon>
        <taxon>Glomeromycotina</taxon>
        <taxon>Glomeromycetes</taxon>
        <taxon>Diversisporales</taxon>
        <taxon>Gigasporaceae</taxon>
        <taxon>Racocetra</taxon>
    </lineage>
</organism>
<dbReference type="Proteomes" id="UP000789396">
    <property type="component" value="Unassembled WGS sequence"/>
</dbReference>
<dbReference type="OrthoDB" id="2538079at2759"/>
<evidence type="ECO:0000313" key="1">
    <source>
        <dbReference type="EMBL" id="CAG8808875.1"/>
    </source>
</evidence>
<name>A0A9N9P6K0_9GLOM</name>
<accession>A0A9N9P6K0</accession>
<dbReference type="EMBL" id="CAJVPZ010081935">
    <property type="protein sequence ID" value="CAG8808875.1"/>
    <property type="molecule type" value="Genomic_DNA"/>
</dbReference>
<sequence>MAECHEIIGDDESRVNKYFNIIQVSIDWMNNHNVYQWYYSEGTTYVEKIGIHALYDIWGMYRAWQRKDKLNVSKSVMVKLARTMMYVINLDIDNKIATRVDGTYNSTETTATLYGPWAFYAEFIPNWYNVVANANINKVNTGPEYIGALLWVKASRRRSLISPSNIE</sequence>
<reference evidence="1" key="1">
    <citation type="submission" date="2021-06" db="EMBL/GenBank/DDBJ databases">
        <authorList>
            <person name="Kallberg Y."/>
            <person name="Tangrot J."/>
            <person name="Rosling A."/>
        </authorList>
    </citation>
    <scope>NUCLEOTIDE SEQUENCE</scope>
    <source>
        <strain evidence="1">IN212</strain>
    </source>
</reference>
<gene>
    <name evidence="1" type="ORF">RFULGI_LOCUS18527</name>
</gene>
<proteinExistence type="predicted"/>